<evidence type="ECO:0000313" key="2">
    <source>
        <dbReference type="EMBL" id="HHI96336.1"/>
    </source>
</evidence>
<comment type="caution">
    <text evidence="2">The sequence shown here is derived from an EMBL/GenBank/DDBJ whole genome shotgun (WGS) entry which is preliminary data.</text>
</comment>
<dbReference type="InterPro" id="IPR011604">
    <property type="entry name" value="PDDEXK-like_dom_sf"/>
</dbReference>
<organism evidence="2">
    <name type="scientific">Thermodesulfatator atlanticus</name>
    <dbReference type="NCBI Taxonomy" id="501497"/>
    <lineage>
        <taxon>Bacteria</taxon>
        <taxon>Pseudomonadati</taxon>
        <taxon>Thermodesulfobacteriota</taxon>
        <taxon>Thermodesulfobacteria</taxon>
        <taxon>Thermodesulfobacteriales</taxon>
        <taxon>Thermodesulfatatoraceae</taxon>
        <taxon>Thermodesulfatator</taxon>
    </lineage>
</organism>
<feature type="domain" description="PD-(D/E)XK endonuclease-like" evidence="1">
    <location>
        <begin position="654"/>
        <end position="937"/>
    </location>
</feature>
<reference evidence="2" key="1">
    <citation type="journal article" date="2020" name="mSystems">
        <title>Genome- and Community-Level Interaction Insights into Carbon Utilization and Element Cycling Functions of Hydrothermarchaeota in Hydrothermal Sediment.</title>
        <authorList>
            <person name="Zhou Z."/>
            <person name="Liu Y."/>
            <person name="Xu W."/>
            <person name="Pan J."/>
            <person name="Luo Z.H."/>
            <person name="Li M."/>
        </authorList>
    </citation>
    <scope>NUCLEOTIDE SEQUENCE [LARGE SCALE GENOMIC DNA]</scope>
    <source>
        <strain evidence="2">HyVt-533</strain>
    </source>
</reference>
<dbReference type="Gene3D" id="3.90.320.10">
    <property type="match status" value="1"/>
</dbReference>
<gene>
    <name evidence="2" type="ORF">ENJ96_00605</name>
</gene>
<dbReference type="EMBL" id="DROK01000018">
    <property type="protein sequence ID" value="HHI96336.1"/>
    <property type="molecule type" value="Genomic_DNA"/>
</dbReference>
<dbReference type="Proteomes" id="UP000886101">
    <property type="component" value="Unassembled WGS sequence"/>
</dbReference>
<sequence length="942" mass="109627">MGQIKALASRNFLKNLIAQLPDEELFDPQTTFVFPTRRAGLFFRYYLFERRQNPGLLPRVISFADLIAELATALCPLPLIPKADQAWLLWQIVQKTTPFAKVAGSFDRFFPWGLRLAEVLDQLDRELVRAQNIPYPPEEDLPQEALTFLEHLGDIQQEFDQVLAAKGVTTSGKRLQMLAQKIEELPFPRGPLHLVGFFMLTRAEQKIFKAWLKRGAVLWWRLEGDQFPEVYQKLEKAFGQKAEVIQEESPHQTSFSFFEAPDVHHELAKLKEILPRQTTRPDENLILLCAAGHLIPLLYELPEETAVNITLGYPLFRTPLAQLFLLFCELVESRHGEELYVPSYLRLTKHPYLRGITFGGEVARFHFHEVENQLRDHGSPYLTLSQIEDLLVDKPQTQKFMVWFHQNLLKPWLELQTAQELAACLRRTVKECTRIRLLSQEETPEGLLERAFLFAFESEVLPSLEKVSFARERLAPRTLFAFLRELLKNIRAPFEGEPLEGLQIMGLLETRLLSFENVFVLDANEGYLPSVEEVNPLLPEGIKPLLGLPPREREEIIERHHFLALVYGAQKVHLFYQSAVSGKGESVGKKLRSRYVEKILWEEEQAAGRLLPEKISRISLRLNPKAFQSQESIPKGEAEKEAVFKLLKDRTHGVSATLLNTYLACPAKFYFQYVLGLKPPSEVLDFDAAEFGSVVHAALEEYFRPFLKRTYLPQEDNDPEKLLAIFTQFFRLSSLYHQLGPERRFFVEETARFRLKRYLEYLARKFPEGFEILSLEEEYRRHFNELLFAGRLDRLERRGECLYVLDYKTGQYLKTYSTKHLQEKLFPYEPPGSFGREDFFDFRQRMPDIQLFLYLFLTSELGTQNAAYLQLAAGKLKDIEKPLFYESYLPPDQVEEFMVKKFPRMLEYLLRHMVEAEAFYATPEDKLCGFCDFRLACECAKR</sequence>
<dbReference type="InterPro" id="IPR027417">
    <property type="entry name" value="P-loop_NTPase"/>
</dbReference>
<name>A0A7V5NYA8_9BACT</name>
<dbReference type="Pfam" id="PF12705">
    <property type="entry name" value="PDDEXK_1"/>
    <property type="match status" value="1"/>
</dbReference>
<dbReference type="SUPFAM" id="SSF52540">
    <property type="entry name" value="P-loop containing nucleoside triphosphate hydrolases"/>
    <property type="match status" value="1"/>
</dbReference>
<dbReference type="InterPro" id="IPR038726">
    <property type="entry name" value="PDDEXK_AddAB-type"/>
</dbReference>
<protein>
    <submittedName>
        <fullName evidence="2">PD-(D/E)XK nuclease family protein</fullName>
    </submittedName>
</protein>
<dbReference type="AlphaFoldDB" id="A0A7V5NYA8"/>
<accession>A0A7V5NYA8</accession>
<evidence type="ECO:0000259" key="1">
    <source>
        <dbReference type="Pfam" id="PF12705"/>
    </source>
</evidence>
<proteinExistence type="predicted"/>